<dbReference type="EMBL" id="LT607409">
    <property type="protein sequence ID" value="SCE96621.1"/>
    <property type="molecule type" value="Genomic_DNA"/>
</dbReference>
<dbReference type="AlphaFoldDB" id="A0A1C4WL59"/>
<dbReference type="RefSeq" id="WP_088988091.1">
    <property type="nucleotide sequence ID" value="NZ_LT607409.1"/>
</dbReference>
<dbReference type="Proteomes" id="UP000198224">
    <property type="component" value="Chromosome I"/>
</dbReference>
<dbReference type="GeneID" id="300127271"/>
<evidence type="ECO:0000313" key="2">
    <source>
        <dbReference type="Proteomes" id="UP000198224"/>
    </source>
</evidence>
<organism evidence="1 2">
    <name type="scientific">Micromonospora chokoriensis</name>
    <dbReference type="NCBI Taxonomy" id="356851"/>
    <lineage>
        <taxon>Bacteria</taxon>
        <taxon>Bacillati</taxon>
        <taxon>Actinomycetota</taxon>
        <taxon>Actinomycetes</taxon>
        <taxon>Micromonosporales</taxon>
        <taxon>Micromonosporaceae</taxon>
        <taxon>Micromonospora</taxon>
    </lineage>
</organism>
<protein>
    <submittedName>
        <fullName evidence="1">Uncharacterized protein</fullName>
    </submittedName>
</protein>
<evidence type="ECO:0000313" key="1">
    <source>
        <dbReference type="EMBL" id="SCE96621.1"/>
    </source>
</evidence>
<reference evidence="2" key="1">
    <citation type="submission" date="2016-06" db="EMBL/GenBank/DDBJ databases">
        <authorList>
            <person name="Varghese N."/>
            <person name="Submissions Spin"/>
        </authorList>
    </citation>
    <scope>NUCLEOTIDE SEQUENCE [LARGE SCALE GENOMIC DNA]</scope>
    <source>
        <strain evidence="2">DSM 45160</strain>
    </source>
</reference>
<gene>
    <name evidence="1" type="ORF">GA0070612_2568</name>
</gene>
<name>A0A1C4WL59_9ACTN</name>
<accession>A0A1C4WL59</accession>
<dbReference type="eggNOG" id="ENOG50311VJ">
    <property type="taxonomic scope" value="Bacteria"/>
</dbReference>
<sequence length="75" mass="8152">MRDLRFKMIMALNAADLGDPICEQVADICAEIAEQHCAEFGHTPQLRTGEIAELATGEPALTWAPSTPDAGQRAW</sequence>
<proteinExistence type="predicted"/>
<keyword evidence="2" id="KW-1185">Reference proteome</keyword>